<evidence type="ECO:0000256" key="2">
    <source>
        <dbReference type="ARBA" id="ARBA00009347"/>
    </source>
</evidence>
<feature type="domain" description="Acyl-CoA dehydrogenase/oxidase C-terminal" evidence="6">
    <location>
        <begin position="218"/>
        <end position="354"/>
    </location>
</feature>
<dbReference type="GO" id="GO:0050660">
    <property type="term" value="F:flavin adenine dinucleotide binding"/>
    <property type="evidence" value="ECO:0007669"/>
    <property type="project" value="InterPro"/>
</dbReference>
<evidence type="ECO:0000313" key="8">
    <source>
        <dbReference type="EMBL" id="QHN41082.1"/>
    </source>
</evidence>
<dbReference type="Pfam" id="PF02771">
    <property type="entry name" value="Acyl-CoA_dh_N"/>
    <property type="match status" value="1"/>
</dbReference>
<evidence type="ECO:0000259" key="6">
    <source>
        <dbReference type="Pfam" id="PF00441"/>
    </source>
</evidence>
<dbReference type="GO" id="GO:0003995">
    <property type="term" value="F:acyl-CoA dehydrogenase activity"/>
    <property type="evidence" value="ECO:0007669"/>
    <property type="project" value="TreeGrafter"/>
</dbReference>
<dbReference type="InterPro" id="IPR036250">
    <property type="entry name" value="AcylCo_DH-like_C"/>
</dbReference>
<dbReference type="PANTHER" id="PTHR43884">
    <property type="entry name" value="ACYL-COA DEHYDROGENASE"/>
    <property type="match status" value="1"/>
</dbReference>
<name>A0A857LRS9_9ACTN</name>
<dbReference type="InterPro" id="IPR046373">
    <property type="entry name" value="Acyl-CoA_Oxase/DH_mid-dom_sf"/>
</dbReference>
<dbReference type="RefSeq" id="WP_005182705.1">
    <property type="nucleotide sequence ID" value="NZ_CP045804.1"/>
</dbReference>
<dbReference type="EMBL" id="CP045810">
    <property type="protein sequence ID" value="QHN41082.1"/>
    <property type="molecule type" value="Genomic_DNA"/>
</dbReference>
<evidence type="ECO:0000256" key="5">
    <source>
        <dbReference type="ARBA" id="ARBA00023002"/>
    </source>
</evidence>
<dbReference type="InterPro" id="IPR013786">
    <property type="entry name" value="AcylCoA_DH/ox_N"/>
</dbReference>
<dbReference type="InterPro" id="IPR009100">
    <property type="entry name" value="AcylCoA_DH/oxidase_NM_dom_sf"/>
</dbReference>
<organism evidence="8">
    <name type="scientific">Gordonia amarae</name>
    <dbReference type="NCBI Taxonomy" id="36821"/>
    <lineage>
        <taxon>Bacteria</taxon>
        <taxon>Bacillati</taxon>
        <taxon>Actinomycetota</taxon>
        <taxon>Actinomycetes</taxon>
        <taxon>Mycobacteriales</taxon>
        <taxon>Gordoniaceae</taxon>
        <taxon>Gordonia</taxon>
    </lineage>
</organism>
<dbReference type="Pfam" id="PF00441">
    <property type="entry name" value="Acyl-CoA_dh_1"/>
    <property type="match status" value="1"/>
</dbReference>
<evidence type="ECO:0000259" key="7">
    <source>
        <dbReference type="Pfam" id="PF02771"/>
    </source>
</evidence>
<dbReference type="InterPro" id="IPR009075">
    <property type="entry name" value="AcylCo_DH/oxidase_C"/>
</dbReference>
<keyword evidence="4" id="KW-0274">FAD</keyword>
<proteinExistence type="inferred from homology"/>
<comment type="similarity">
    <text evidence="2">Belongs to the acyl-CoA dehydrogenase family.</text>
</comment>
<keyword evidence="5" id="KW-0560">Oxidoreductase</keyword>
<dbReference type="SUPFAM" id="SSF47203">
    <property type="entry name" value="Acyl-CoA dehydrogenase C-terminal domain-like"/>
    <property type="match status" value="1"/>
</dbReference>
<reference evidence="8" key="1">
    <citation type="journal article" date="2021" name="Nat. Microbiol.">
        <title>Cocultivation of an ultrasmall environmental parasitic bacterium with lytic ability against bacteria associated with wastewater foams.</title>
        <authorList>
            <person name="Batinovic S."/>
            <person name="Rose J.J.A."/>
            <person name="Ratcliffe J."/>
            <person name="Seviour R.J."/>
            <person name="Petrovski S."/>
        </authorList>
    </citation>
    <scope>NUCLEOTIDE SEQUENCE</scope>
    <source>
        <strain evidence="8">CON44</strain>
    </source>
</reference>
<dbReference type="Gene3D" id="1.10.540.10">
    <property type="entry name" value="Acyl-CoA dehydrogenase/oxidase, N-terminal domain"/>
    <property type="match status" value="1"/>
</dbReference>
<gene>
    <name evidence="8" type="ORF">GII30_19675</name>
</gene>
<protein>
    <submittedName>
        <fullName evidence="8">Acyl-CoA dehydrogenase</fullName>
    </submittedName>
</protein>
<feature type="domain" description="Acyl-CoA dehydrogenase/oxidase N-terminal" evidence="7">
    <location>
        <begin position="28"/>
        <end position="113"/>
    </location>
</feature>
<dbReference type="InterPro" id="IPR037069">
    <property type="entry name" value="AcylCoA_DH/ox_N_sf"/>
</dbReference>
<dbReference type="Gene3D" id="1.20.140.10">
    <property type="entry name" value="Butyryl-CoA Dehydrogenase, subunit A, domain 3"/>
    <property type="match status" value="1"/>
</dbReference>
<dbReference type="Gene3D" id="2.40.110.10">
    <property type="entry name" value="Butyryl-CoA Dehydrogenase, subunit A, domain 2"/>
    <property type="match status" value="1"/>
</dbReference>
<evidence type="ECO:0000256" key="1">
    <source>
        <dbReference type="ARBA" id="ARBA00001974"/>
    </source>
</evidence>
<evidence type="ECO:0000256" key="3">
    <source>
        <dbReference type="ARBA" id="ARBA00022630"/>
    </source>
</evidence>
<dbReference type="CDD" id="cd00567">
    <property type="entry name" value="ACAD"/>
    <property type="match status" value="1"/>
</dbReference>
<dbReference type="PANTHER" id="PTHR43884:SF20">
    <property type="entry name" value="ACYL-COA DEHYDROGENASE FADE28"/>
    <property type="match status" value="1"/>
</dbReference>
<keyword evidence="3" id="KW-0285">Flavoprotein</keyword>
<accession>A0A857LRS9</accession>
<comment type="cofactor">
    <cofactor evidence="1">
        <name>FAD</name>
        <dbReference type="ChEBI" id="CHEBI:57692"/>
    </cofactor>
</comment>
<sequence>MDFTPDESTADLTTLTADIASTISTPERVAELESAAAPLDTELWTELAKAGLLGLEQSGDGLTVADNVAVATELGRQLARVPFGPHAVVAGPVIAGFGPEPLGGEVLPGIADGSTIVTVAAEEDLRTQPLTATTTSEGLTLSGVKVNVPFAAAATLLLATATGPDGPLAALVDAGAAGVTITATPVTGLSPAAQVTFDAVPVDPSRILATGAVDAIAARSRLAVAADQTGVVAQALSLTAEYAREREQFDRPIGSFQAVSQRLADGYINAQALGVTTQQAAWLLAQNDPSAPTAIATAKFWAAEAGHHVAHATVHIHGGIGLDTSHPVHRYFLRAKQNEFTAGSASATLLDIGEYLAAAPA</sequence>
<dbReference type="AlphaFoldDB" id="A0A857LRS9"/>
<dbReference type="SUPFAM" id="SSF56645">
    <property type="entry name" value="Acyl-CoA dehydrogenase NM domain-like"/>
    <property type="match status" value="1"/>
</dbReference>
<evidence type="ECO:0000256" key="4">
    <source>
        <dbReference type="ARBA" id="ARBA00022827"/>
    </source>
</evidence>